<organism evidence="2">
    <name type="scientific">marine sediment metagenome</name>
    <dbReference type="NCBI Taxonomy" id="412755"/>
    <lineage>
        <taxon>unclassified sequences</taxon>
        <taxon>metagenomes</taxon>
        <taxon>ecological metagenomes</taxon>
    </lineage>
</organism>
<dbReference type="EMBL" id="LAZR01008052">
    <property type="protein sequence ID" value="KKM81247.1"/>
    <property type="molecule type" value="Genomic_DNA"/>
</dbReference>
<sequence length="288" mass="30533">MRALAKFVMRGPLQASGVAAVTTAVPLLFWIGAAVVGLVILRLGISQGLTIGLWALLPALGWSVFGGDPTALAVLLHVMLMASLLRATLSWERALLGGSFLAIVMGLVLPMMYPGLLDELVRAGVGFYEQYNAEVARTLGSDLETVIRDTMNASMAGSYLAAGVGMTMLARSWQAGLYNPGGFRTEFQGLILSPAFAVIFVVTMVVGPFIGLNSMLLAWVAGTPLFLAGLALIHGVVARKGLNTQWLVMFYVALVLLGPSLMILLVVLAFVDSWLNIRGRIKPAGSAE</sequence>
<keyword evidence="1" id="KW-0472">Membrane</keyword>
<proteinExistence type="predicted"/>
<feature type="transmembrane region" description="Helical" evidence="1">
    <location>
        <begin position="249"/>
        <end position="271"/>
    </location>
</feature>
<dbReference type="AlphaFoldDB" id="A0A0F9NIS4"/>
<feature type="transmembrane region" description="Helical" evidence="1">
    <location>
        <begin position="48"/>
        <end position="65"/>
    </location>
</feature>
<feature type="transmembrane region" description="Helical" evidence="1">
    <location>
        <begin position="216"/>
        <end position="237"/>
    </location>
</feature>
<evidence type="ECO:0000256" key="1">
    <source>
        <dbReference type="SAM" id="Phobius"/>
    </source>
</evidence>
<comment type="caution">
    <text evidence="2">The sequence shown here is derived from an EMBL/GenBank/DDBJ whole genome shotgun (WGS) entry which is preliminary data.</text>
</comment>
<evidence type="ECO:0008006" key="3">
    <source>
        <dbReference type="Google" id="ProtNLM"/>
    </source>
</evidence>
<feature type="transmembrane region" description="Helical" evidence="1">
    <location>
        <begin position="94"/>
        <end position="113"/>
    </location>
</feature>
<evidence type="ECO:0000313" key="2">
    <source>
        <dbReference type="EMBL" id="KKM81247.1"/>
    </source>
</evidence>
<name>A0A0F9NIS4_9ZZZZ</name>
<protein>
    <recommendedName>
        <fullName evidence="3">DUF2232 domain-containing protein</fullName>
    </recommendedName>
</protein>
<gene>
    <name evidence="2" type="ORF">LCGC14_1331700</name>
</gene>
<feature type="transmembrane region" description="Helical" evidence="1">
    <location>
        <begin position="20"/>
        <end position="41"/>
    </location>
</feature>
<reference evidence="2" key="1">
    <citation type="journal article" date="2015" name="Nature">
        <title>Complex archaea that bridge the gap between prokaryotes and eukaryotes.</title>
        <authorList>
            <person name="Spang A."/>
            <person name="Saw J.H."/>
            <person name="Jorgensen S.L."/>
            <person name="Zaremba-Niedzwiedzka K."/>
            <person name="Martijn J."/>
            <person name="Lind A.E."/>
            <person name="van Eijk R."/>
            <person name="Schleper C."/>
            <person name="Guy L."/>
            <person name="Ettema T.J."/>
        </authorList>
    </citation>
    <scope>NUCLEOTIDE SEQUENCE</scope>
</reference>
<feature type="transmembrane region" description="Helical" evidence="1">
    <location>
        <begin position="190"/>
        <end position="210"/>
    </location>
</feature>
<accession>A0A0F9NIS4</accession>
<keyword evidence="1" id="KW-0812">Transmembrane</keyword>
<keyword evidence="1" id="KW-1133">Transmembrane helix</keyword>